<evidence type="ECO:0000313" key="3">
    <source>
        <dbReference type="EMBL" id="RRT54983.1"/>
    </source>
</evidence>
<comment type="caution">
    <text evidence="3">The sequence shown here is derived from an EMBL/GenBank/DDBJ whole genome shotgun (WGS) entry which is preliminary data.</text>
</comment>
<evidence type="ECO:0000313" key="4">
    <source>
        <dbReference type="Proteomes" id="UP000287651"/>
    </source>
</evidence>
<dbReference type="InterPro" id="IPR036872">
    <property type="entry name" value="CH_dom_sf"/>
</dbReference>
<dbReference type="SUPFAM" id="SSF47576">
    <property type="entry name" value="Calponin-homology domain, CH-domain"/>
    <property type="match status" value="1"/>
</dbReference>
<keyword evidence="1" id="KW-0472">Membrane</keyword>
<dbReference type="EMBL" id="AMZH03010317">
    <property type="protein sequence ID" value="RRT54983.1"/>
    <property type="molecule type" value="Genomic_DNA"/>
</dbReference>
<proteinExistence type="predicted"/>
<sequence>MRSEVVEWLNCFIPDFNMSVEASAEELRARLVDGTVFCRILKRIIPASSEVVESMAINLQFWCLFSIVDGHCVTQEERLDNISRFVSVVKQMGLPSFRVTDLEQGPVTAVVYCLWSLSDHLSWDFGEDKDSPVKFVGDPRERSKPVALNRPKTPKVLSVKNSQMEQHSGNSGENRINSFVDLRLKHVRQTNPVLSGMVMLVKLAIAIIAYMMS</sequence>
<dbReference type="AlphaFoldDB" id="A0A426YTB4"/>
<accession>A0A426YTB4</accession>
<keyword evidence="1" id="KW-1133">Transmembrane helix</keyword>
<name>A0A426YTB4_ENSVE</name>
<protein>
    <recommendedName>
        <fullName evidence="2">Calponin-homology (CH) domain-containing protein</fullName>
    </recommendedName>
</protein>
<evidence type="ECO:0000259" key="2">
    <source>
        <dbReference type="PROSITE" id="PS50021"/>
    </source>
</evidence>
<organism evidence="3 4">
    <name type="scientific">Ensete ventricosum</name>
    <name type="common">Abyssinian banana</name>
    <name type="synonym">Musa ensete</name>
    <dbReference type="NCBI Taxonomy" id="4639"/>
    <lineage>
        <taxon>Eukaryota</taxon>
        <taxon>Viridiplantae</taxon>
        <taxon>Streptophyta</taxon>
        <taxon>Embryophyta</taxon>
        <taxon>Tracheophyta</taxon>
        <taxon>Spermatophyta</taxon>
        <taxon>Magnoliopsida</taxon>
        <taxon>Liliopsida</taxon>
        <taxon>Zingiberales</taxon>
        <taxon>Musaceae</taxon>
        <taxon>Ensete</taxon>
    </lineage>
</organism>
<gene>
    <name evidence="3" type="ORF">B296_00030740</name>
</gene>
<dbReference type="PROSITE" id="PS50021">
    <property type="entry name" value="CH"/>
    <property type="match status" value="1"/>
</dbReference>
<dbReference type="Pfam" id="PF00307">
    <property type="entry name" value="CH"/>
    <property type="match status" value="1"/>
</dbReference>
<keyword evidence="1" id="KW-0812">Transmembrane</keyword>
<feature type="domain" description="Calponin-homology (CH)" evidence="2">
    <location>
        <begin position="1"/>
        <end position="122"/>
    </location>
</feature>
<dbReference type="Proteomes" id="UP000287651">
    <property type="component" value="Unassembled WGS sequence"/>
</dbReference>
<evidence type="ECO:0000256" key="1">
    <source>
        <dbReference type="SAM" id="Phobius"/>
    </source>
</evidence>
<dbReference type="InterPro" id="IPR001715">
    <property type="entry name" value="CH_dom"/>
</dbReference>
<feature type="transmembrane region" description="Helical" evidence="1">
    <location>
        <begin position="193"/>
        <end position="212"/>
    </location>
</feature>
<reference evidence="3 4" key="1">
    <citation type="journal article" date="2014" name="Agronomy (Basel)">
        <title>A Draft Genome Sequence for Ensete ventricosum, the Drought-Tolerant Tree Against Hunger.</title>
        <authorList>
            <person name="Harrison J."/>
            <person name="Moore K.A."/>
            <person name="Paszkiewicz K."/>
            <person name="Jones T."/>
            <person name="Grant M."/>
            <person name="Ambacheew D."/>
            <person name="Muzemil S."/>
            <person name="Studholme D.J."/>
        </authorList>
    </citation>
    <scope>NUCLEOTIDE SEQUENCE [LARGE SCALE GENOMIC DNA]</scope>
</reference>
<dbReference type="Gene3D" id="1.10.418.10">
    <property type="entry name" value="Calponin-like domain"/>
    <property type="match status" value="1"/>
</dbReference>